<evidence type="ECO:0000313" key="1">
    <source>
        <dbReference type="EMBL" id="VFK01206.1"/>
    </source>
</evidence>
<proteinExistence type="predicted"/>
<accession>A0A450V8Y5</accession>
<name>A0A450V8Y5_9GAMM</name>
<protein>
    <submittedName>
        <fullName evidence="1">Uncharacterized protein</fullName>
    </submittedName>
</protein>
<organism evidence="1">
    <name type="scientific">Candidatus Kentrum sp. LFY</name>
    <dbReference type="NCBI Taxonomy" id="2126342"/>
    <lineage>
        <taxon>Bacteria</taxon>
        <taxon>Pseudomonadati</taxon>
        <taxon>Pseudomonadota</taxon>
        <taxon>Gammaproteobacteria</taxon>
        <taxon>Candidatus Kentrum</taxon>
    </lineage>
</organism>
<dbReference type="AlphaFoldDB" id="A0A450V8Y5"/>
<sequence length="133" mass="15565">MLDENARKVRLHHRRLSIVDNEGLFFEASFGSAREWYVFYHRVSFIVKQCSEAGLGSQAITKPLSPHDLPIHLRSVVLFRFRPAGWKRYQFTPTIRLFDLYILTNRMDIVIELPGIFFPDPVNLFHDRVAPHG</sequence>
<dbReference type="EMBL" id="CAADFH010000138">
    <property type="protein sequence ID" value="VFK01206.1"/>
    <property type="molecule type" value="Genomic_DNA"/>
</dbReference>
<reference evidence="1" key="1">
    <citation type="submission" date="2019-02" db="EMBL/GenBank/DDBJ databases">
        <authorList>
            <person name="Gruber-Vodicka R. H."/>
            <person name="Seah K. B. B."/>
        </authorList>
    </citation>
    <scope>NUCLEOTIDE SEQUENCE</scope>
    <source>
        <strain evidence="1">BECK_M6</strain>
    </source>
</reference>
<gene>
    <name evidence="1" type="ORF">BECKLFY1418A_GA0070994_11382</name>
</gene>